<accession>A0AAD1T302</accession>
<feature type="region of interest" description="Disordered" evidence="1">
    <location>
        <begin position="1"/>
        <end position="37"/>
    </location>
</feature>
<feature type="compositionally biased region" description="Acidic residues" evidence="1">
    <location>
        <begin position="12"/>
        <end position="21"/>
    </location>
</feature>
<sequence length="233" mass="25596">MAETPRRSTSASEEEDPEPEEIQPHTQSGRVVPLRQSDPQVATKIDITAMVIEAYITSEMAVLKTDLSTLAGKIQSTEDNVRGFGVKEDFTTAQLQGVTLTCAELTAKVGQMEDAATQRKLKIRGIPNAIDAGELPQFIMRLLSNTLTPKQAKDLSKSTLQWCATLKKVTSQLLTADIQYSWGTPRGLVVERNGKRHRITPVSNADEFFHSLGLPTTTTARRTDQHTNGMSTT</sequence>
<dbReference type="EMBL" id="OW240920">
    <property type="protein sequence ID" value="CAH2317128.1"/>
    <property type="molecule type" value="Genomic_DNA"/>
</dbReference>
<evidence type="ECO:0000313" key="2">
    <source>
        <dbReference type="EMBL" id="CAH2317128.1"/>
    </source>
</evidence>
<evidence type="ECO:0000313" key="3">
    <source>
        <dbReference type="Proteomes" id="UP001295444"/>
    </source>
</evidence>
<keyword evidence="3" id="KW-1185">Reference proteome</keyword>
<evidence type="ECO:0000256" key="1">
    <source>
        <dbReference type="SAM" id="MobiDB-lite"/>
    </source>
</evidence>
<gene>
    <name evidence="2" type="ORF">PECUL_23A057095</name>
</gene>
<organism evidence="2 3">
    <name type="scientific">Pelobates cultripes</name>
    <name type="common">Western spadefoot toad</name>
    <dbReference type="NCBI Taxonomy" id="61616"/>
    <lineage>
        <taxon>Eukaryota</taxon>
        <taxon>Metazoa</taxon>
        <taxon>Chordata</taxon>
        <taxon>Craniata</taxon>
        <taxon>Vertebrata</taxon>
        <taxon>Euteleostomi</taxon>
        <taxon>Amphibia</taxon>
        <taxon>Batrachia</taxon>
        <taxon>Anura</taxon>
        <taxon>Pelobatoidea</taxon>
        <taxon>Pelobatidae</taxon>
        <taxon>Pelobates</taxon>
    </lineage>
</organism>
<reference evidence="2" key="1">
    <citation type="submission" date="2022-03" db="EMBL/GenBank/DDBJ databases">
        <authorList>
            <person name="Alioto T."/>
            <person name="Alioto T."/>
            <person name="Gomez Garrido J."/>
        </authorList>
    </citation>
    <scope>NUCLEOTIDE SEQUENCE</scope>
</reference>
<dbReference type="Proteomes" id="UP001295444">
    <property type="component" value="Chromosome 09"/>
</dbReference>
<dbReference type="AlphaFoldDB" id="A0AAD1T302"/>
<name>A0AAD1T302_PELCU</name>
<proteinExistence type="predicted"/>
<protein>
    <submittedName>
        <fullName evidence="2">Uncharacterized protein</fullName>
    </submittedName>
</protein>